<gene>
    <name evidence="7" type="ORF">EAH76_11420</name>
</gene>
<feature type="domain" description="UDP-N-acetylglucosamine 2-epimerase" evidence="6">
    <location>
        <begin position="25"/>
        <end position="370"/>
    </location>
</feature>
<protein>
    <recommendedName>
        <fullName evidence="4">UDP-N-acetylglucosamine 2-epimerase (non-hydrolyzing)</fullName>
        <ecNumber evidence="4">5.1.3.14</ecNumber>
    </recommendedName>
</protein>
<dbReference type="OrthoDB" id="9803238at2"/>
<evidence type="ECO:0000313" key="7">
    <source>
        <dbReference type="EMBL" id="TPG55162.1"/>
    </source>
</evidence>
<reference evidence="7 8" key="1">
    <citation type="journal article" date="2019" name="Environ. Microbiol.">
        <title>Species interactions and distinct microbial communities in high Arctic permafrost affected cryosols are associated with the CH4 and CO2 gas fluxes.</title>
        <authorList>
            <person name="Altshuler I."/>
            <person name="Hamel J."/>
            <person name="Turney S."/>
            <person name="Magnuson E."/>
            <person name="Levesque R."/>
            <person name="Greer C."/>
            <person name="Whyte L.G."/>
        </authorList>
    </citation>
    <scope>NUCLEOTIDE SEQUENCE [LARGE SCALE GENOMIC DNA]</scope>
    <source>
        <strain evidence="7 8">E6.1</strain>
    </source>
</reference>
<dbReference type="RefSeq" id="WP_140850292.1">
    <property type="nucleotide sequence ID" value="NZ_RCZC01000002.1"/>
</dbReference>
<dbReference type="CDD" id="cd03786">
    <property type="entry name" value="GTB_UDP-GlcNAc_2-Epimerase"/>
    <property type="match status" value="1"/>
</dbReference>
<evidence type="ECO:0000256" key="5">
    <source>
        <dbReference type="RuleBase" id="RU003513"/>
    </source>
</evidence>
<evidence type="ECO:0000313" key="8">
    <source>
        <dbReference type="Proteomes" id="UP000319931"/>
    </source>
</evidence>
<proteinExistence type="inferred from homology"/>
<dbReference type="Gene3D" id="3.40.50.2000">
    <property type="entry name" value="Glycogen Phosphorylase B"/>
    <property type="match status" value="2"/>
</dbReference>
<dbReference type="GO" id="GO:0008761">
    <property type="term" value="F:UDP-N-acetylglucosamine 2-epimerase activity"/>
    <property type="evidence" value="ECO:0007669"/>
    <property type="project" value="UniProtKB-EC"/>
</dbReference>
<dbReference type="EC" id="5.1.3.14" evidence="4"/>
<name>A0A502G0U2_9SPHN</name>
<dbReference type="InterPro" id="IPR029767">
    <property type="entry name" value="WecB-like"/>
</dbReference>
<dbReference type="PANTHER" id="PTHR43174:SF2">
    <property type="entry name" value="UDP-N-ACETYLGLUCOSAMINE 2-EPIMERASE"/>
    <property type="match status" value="1"/>
</dbReference>
<evidence type="ECO:0000256" key="1">
    <source>
        <dbReference type="ARBA" id="ARBA00023235"/>
    </source>
</evidence>
<dbReference type="EMBL" id="RCZC01000002">
    <property type="protein sequence ID" value="TPG55162.1"/>
    <property type="molecule type" value="Genomic_DNA"/>
</dbReference>
<dbReference type="InterPro" id="IPR003331">
    <property type="entry name" value="UDP_GlcNAc_Epimerase_2_dom"/>
</dbReference>
<dbReference type="Pfam" id="PF02350">
    <property type="entry name" value="Epimerase_2"/>
    <property type="match status" value="1"/>
</dbReference>
<accession>A0A502G0U2</accession>
<organism evidence="7 8">
    <name type="scientific">Sphingomonas glacialis</name>
    <dbReference type="NCBI Taxonomy" id="658225"/>
    <lineage>
        <taxon>Bacteria</taxon>
        <taxon>Pseudomonadati</taxon>
        <taxon>Pseudomonadota</taxon>
        <taxon>Alphaproteobacteria</taxon>
        <taxon>Sphingomonadales</taxon>
        <taxon>Sphingomonadaceae</taxon>
        <taxon>Sphingomonas</taxon>
    </lineage>
</organism>
<keyword evidence="8" id="KW-1185">Reference proteome</keyword>
<comment type="similarity">
    <text evidence="3 5">Belongs to the UDP-N-acetylglucosamine 2-epimerase family.</text>
</comment>
<dbReference type="NCBIfam" id="TIGR00236">
    <property type="entry name" value="wecB"/>
    <property type="match status" value="1"/>
</dbReference>
<dbReference type="Proteomes" id="UP000319931">
    <property type="component" value="Unassembled WGS sequence"/>
</dbReference>
<comment type="caution">
    <text evidence="7">The sequence shown here is derived from an EMBL/GenBank/DDBJ whole genome shotgun (WGS) entry which is preliminary data.</text>
</comment>
<dbReference type="SUPFAM" id="SSF53756">
    <property type="entry name" value="UDP-Glycosyltransferase/glycogen phosphorylase"/>
    <property type="match status" value="1"/>
</dbReference>
<evidence type="ECO:0000256" key="4">
    <source>
        <dbReference type="ARBA" id="ARBA00038858"/>
    </source>
</evidence>
<comment type="catalytic activity">
    <reaction evidence="2">
        <text>UDP-N-acetyl-alpha-D-glucosamine = UDP-N-acetyl-alpha-D-mannosamine</text>
        <dbReference type="Rhea" id="RHEA:17213"/>
        <dbReference type="ChEBI" id="CHEBI:57705"/>
        <dbReference type="ChEBI" id="CHEBI:68623"/>
        <dbReference type="EC" id="5.1.3.14"/>
    </reaction>
</comment>
<sequence>MKRARILVIFGTRPEAIKLFPVVAALKAVPGLDVRTCVTAQHRGLLDQVLAIAGLTPDVDLDLMEPGQSLDRLTARLLTGLGDVMDAEQPDRVIVQGDTATAMVGALAAYYRKVPVSHVEAGLRSGDIYQPWPEEVNRRIVAPIADQHFAPTDTAADALRRENIDPAMIHVTGNTVIDALHATEAKLAADPSLAAGLDDIATRFAGKKIVLVTTHRRENFGGGMDNIAHAVGQIAARDDVAILFPMHPNPNVVEAMNRVLGDRPNIARIDPLDYPHFIRALGLCHIALTDSGGVQEEAPALAKPVLVMRETTERPEGVVAGTAKLIGTDPQRIVAEVSTLLEDPAAYAAMARAHNPFGDGHASARIATIVANGFGVPTT</sequence>
<keyword evidence="1 5" id="KW-0413">Isomerase</keyword>
<dbReference type="AlphaFoldDB" id="A0A502G0U2"/>
<evidence type="ECO:0000259" key="6">
    <source>
        <dbReference type="Pfam" id="PF02350"/>
    </source>
</evidence>
<dbReference type="PANTHER" id="PTHR43174">
    <property type="entry name" value="UDP-N-ACETYLGLUCOSAMINE 2-EPIMERASE"/>
    <property type="match status" value="1"/>
</dbReference>
<evidence type="ECO:0000256" key="3">
    <source>
        <dbReference type="ARBA" id="ARBA00038209"/>
    </source>
</evidence>
<evidence type="ECO:0000256" key="2">
    <source>
        <dbReference type="ARBA" id="ARBA00036080"/>
    </source>
</evidence>